<keyword evidence="9" id="KW-0150">Chloroplast</keyword>
<evidence type="ECO:0000256" key="4">
    <source>
        <dbReference type="ARBA" id="ARBA00022989"/>
    </source>
</evidence>
<comment type="subcellular location">
    <subcellularLocation>
        <location evidence="1">Membrane</location>
        <topology evidence="1">Multi-pass membrane protein</topology>
    </subcellularLocation>
    <subcellularLocation>
        <location evidence="6">Plastid</location>
        <location evidence="6">Chloroplast thylakoid membrane</location>
        <topology evidence="6">Multi-pass membrane protein</topology>
    </subcellularLocation>
</comment>
<keyword evidence="4 6" id="KW-1133">Transmembrane helix</keyword>
<dbReference type="Pfam" id="PF05140">
    <property type="entry name" value="ResB"/>
    <property type="match status" value="2"/>
</dbReference>
<evidence type="ECO:0000256" key="2">
    <source>
        <dbReference type="ARBA" id="ARBA00022692"/>
    </source>
</evidence>
<comment type="subunit">
    <text evidence="6">May interact with CcsA.</text>
</comment>
<feature type="domain" description="ResB-like" evidence="8">
    <location>
        <begin position="352"/>
        <end position="415"/>
    </location>
</feature>
<feature type="transmembrane region" description="Helical" evidence="7">
    <location>
        <begin position="73"/>
        <end position="92"/>
    </location>
</feature>
<keyword evidence="9" id="KW-0934">Plastid</keyword>
<sequence>MNLNLVFFRYFAKLNLAITLLLVIAGFSILGTIIEQNQTIEYYKLNYIDTSNLFEVNWKIILGIGLDHVYSTWWYLALLVLFGTCLLSCTFVQQLPTLKVARKTFFQTSTIQFKKQKFNSILQHTSFFKILKNLKQKNFIIFQQKLSIYSYKGILGRFAPIVVHISMLLILLGGVIAGLGGFNAQELIVKGEVFQIQNTINRNIFSKVPDYPIRVNDFWIEYGATSNVKQFYSDLSVLNLNGQELNRKTISVNFPLRYNELTLYQTDWNAIGIRLKINDNLYQLPLTSFDKGKNLWVTWIPSLTENKDEGLIFICNNIEGSFTLYRSEGTPLGTFNLGEKISLLGGLEVIEYIPETGLQIKADPGIPLIYLGFGVLMISTLLSYLSYTQFWLAQIQDKLMIGGDTNRAKLNLKVTFLDLVLPYKKDL</sequence>
<dbReference type="PANTHER" id="PTHR31566">
    <property type="entry name" value="CYTOCHROME C BIOGENESIS PROTEIN CCS1, CHLOROPLASTIC"/>
    <property type="match status" value="1"/>
</dbReference>
<dbReference type="GeneID" id="41657489"/>
<dbReference type="RefSeq" id="YP_009684526.1">
    <property type="nucleotide sequence ID" value="NC_044407.1"/>
</dbReference>
<gene>
    <name evidence="6 9" type="primary">ccs1</name>
</gene>
<keyword evidence="3 6" id="KW-0201">Cytochrome c-type biogenesis</keyword>
<dbReference type="GO" id="GO:0009535">
    <property type="term" value="C:chloroplast thylakoid membrane"/>
    <property type="evidence" value="ECO:0007669"/>
    <property type="project" value="UniProtKB-SubCell"/>
</dbReference>
<evidence type="ECO:0000256" key="5">
    <source>
        <dbReference type="ARBA" id="ARBA00023136"/>
    </source>
</evidence>
<proteinExistence type="inferred from homology"/>
<geneLocation type="chloroplast" evidence="9"/>
<comment type="function">
    <text evidence="6">Required during biogenesis of c-type cytochromes (cytochrome c6 and cytochrome f) at the step of heme attachment.</text>
</comment>
<dbReference type="EMBL" id="MK518352">
    <property type="protein sequence ID" value="QDR24612.1"/>
    <property type="molecule type" value="Genomic_DNA"/>
</dbReference>
<evidence type="ECO:0000256" key="1">
    <source>
        <dbReference type="ARBA" id="ARBA00004141"/>
    </source>
</evidence>
<dbReference type="AlphaFoldDB" id="A0A516ZA69"/>
<dbReference type="InterPro" id="IPR007816">
    <property type="entry name" value="ResB-like_domain"/>
</dbReference>
<evidence type="ECO:0000256" key="3">
    <source>
        <dbReference type="ARBA" id="ARBA00022748"/>
    </source>
</evidence>
<comment type="similarity">
    <text evidence="6">Belongs to the Ccs1/CcsB family.</text>
</comment>
<organism evidence="9">
    <name type="scientific">Florenciella parvula</name>
    <dbReference type="NCBI Taxonomy" id="236787"/>
    <lineage>
        <taxon>Eukaryota</taxon>
        <taxon>Sar</taxon>
        <taxon>Stramenopiles</taxon>
        <taxon>Ochrophyta</taxon>
        <taxon>Dictyochophyceae</taxon>
        <taxon>Florenciellales</taxon>
        <taxon>Florenciella</taxon>
    </lineage>
</organism>
<reference evidence="9" key="1">
    <citation type="journal article" date="2019" name="J. Phycol.">
        <title>Dictyochophyceae plastid genomes reveal unusual variability of their organization.</title>
        <authorList>
            <person name="Han K.Y."/>
            <person name="Maciszewski K."/>
            <person name="Graf L."/>
            <person name="Yang J.H."/>
            <person name="Andersen R.A."/>
            <person name="Karnkowska A."/>
            <person name="Yoon H.S."/>
        </authorList>
    </citation>
    <scope>NUCLEOTIDE SEQUENCE</scope>
</reference>
<protein>
    <recommendedName>
        <fullName evidence="6">Cytochrome c biogenesis protein Ccs1</fullName>
    </recommendedName>
</protein>
<feature type="domain" description="ResB-like" evidence="8">
    <location>
        <begin position="15"/>
        <end position="278"/>
    </location>
</feature>
<name>A0A516ZA69_9STRA</name>
<evidence type="ECO:0000256" key="6">
    <source>
        <dbReference type="HAMAP-Rule" id="MF_01392"/>
    </source>
</evidence>
<dbReference type="GO" id="GO:0017004">
    <property type="term" value="P:cytochrome complex assembly"/>
    <property type="evidence" value="ECO:0007669"/>
    <property type="project" value="UniProtKB-UniRule"/>
</dbReference>
<evidence type="ECO:0000256" key="7">
    <source>
        <dbReference type="SAM" id="Phobius"/>
    </source>
</evidence>
<dbReference type="HAMAP" id="MF_01392">
    <property type="entry name" value="CytC_Ccs1"/>
    <property type="match status" value="1"/>
</dbReference>
<accession>A0A516ZA69</accession>
<feature type="transmembrane region" description="Helical" evidence="7">
    <location>
        <begin position="158"/>
        <end position="182"/>
    </location>
</feature>
<feature type="transmembrane region" description="Helical" evidence="7">
    <location>
        <begin position="368"/>
        <end position="387"/>
    </location>
</feature>
<dbReference type="PANTHER" id="PTHR31566:SF0">
    <property type="entry name" value="CYTOCHROME C BIOGENESIS PROTEIN CCS1, CHLOROPLASTIC"/>
    <property type="match status" value="1"/>
</dbReference>
<evidence type="ECO:0000313" key="9">
    <source>
        <dbReference type="EMBL" id="QDR24612.1"/>
    </source>
</evidence>
<keyword evidence="2 6" id="KW-0812">Transmembrane</keyword>
<evidence type="ECO:0000259" key="8">
    <source>
        <dbReference type="Pfam" id="PF05140"/>
    </source>
</evidence>
<keyword evidence="6" id="KW-0793">Thylakoid</keyword>
<dbReference type="InterPro" id="IPR023494">
    <property type="entry name" value="Cyt_c_bgen_Ccs1/CcsB/ResB"/>
</dbReference>
<keyword evidence="5 6" id="KW-0472">Membrane</keyword>
<feature type="transmembrane region" description="Helical" evidence="7">
    <location>
        <begin position="12"/>
        <end position="34"/>
    </location>
</feature>